<proteinExistence type="predicted"/>
<name>A0A9W8RBY8_9HYPO</name>
<protein>
    <submittedName>
        <fullName evidence="2">Uncharacterized protein</fullName>
    </submittedName>
</protein>
<evidence type="ECO:0000313" key="2">
    <source>
        <dbReference type="EMBL" id="KAJ4192806.1"/>
    </source>
</evidence>
<evidence type="ECO:0000256" key="1">
    <source>
        <dbReference type="SAM" id="MobiDB-lite"/>
    </source>
</evidence>
<evidence type="ECO:0000313" key="3">
    <source>
        <dbReference type="Proteomes" id="UP001152087"/>
    </source>
</evidence>
<feature type="compositionally biased region" description="Polar residues" evidence="1">
    <location>
        <begin position="40"/>
        <end position="56"/>
    </location>
</feature>
<gene>
    <name evidence="2" type="ORF">NW755_003958</name>
</gene>
<dbReference type="Proteomes" id="UP001152087">
    <property type="component" value="Unassembled WGS sequence"/>
</dbReference>
<comment type="caution">
    <text evidence="2">The sequence shown here is derived from an EMBL/GenBank/DDBJ whole genome shotgun (WGS) entry which is preliminary data.</text>
</comment>
<accession>A0A9W8RBY8</accession>
<dbReference type="AlphaFoldDB" id="A0A9W8RBY8"/>
<feature type="region of interest" description="Disordered" evidence="1">
    <location>
        <begin position="1"/>
        <end position="59"/>
    </location>
</feature>
<keyword evidence="3" id="KW-1185">Reference proteome</keyword>
<reference evidence="2" key="1">
    <citation type="submission" date="2022-09" db="EMBL/GenBank/DDBJ databases">
        <title>Fusarium specimens isolated from Avocado Roots.</title>
        <authorList>
            <person name="Stajich J."/>
            <person name="Roper C."/>
            <person name="Heimlech-Rivalta G."/>
        </authorList>
    </citation>
    <scope>NUCLEOTIDE SEQUENCE</scope>
    <source>
        <strain evidence="2">A02</strain>
    </source>
</reference>
<organism evidence="2 3">
    <name type="scientific">Fusarium falciforme</name>
    <dbReference type="NCBI Taxonomy" id="195108"/>
    <lineage>
        <taxon>Eukaryota</taxon>
        <taxon>Fungi</taxon>
        <taxon>Dikarya</taxon>
        <taxon>Ascomycota</taxon>
        <taxon>Pezizomycotina</taxon>
        <taxon>Sordariomycetes</taxon>
        <taxon>Hypocreomycetidae</taxon>
        <taxon>Hypocreales</taxon>
        <taxon>Nectriaceae</taxon>
        <taxon>Fusarium</taxon>
        <taxon>Fusarium solani species complex</taxon>
    </lineage>
</organism>
<dbReference type="EMBL" id="JAOQAV010000007">
    <property type="protein sequence ID" value="KAJ4192806.1"/>
    <property type="molecule type" value="Genomic_DNA"/>
</dbReference>
<sequence length="149" mass="16344">MSHVRKSEHLSSVSDPAAPTSPSIPARSRTIPDVLARQLPRQQIQSPTTGCTPSSKNRGDLVNIYPLAHPKISVLRQCWAVRCWDASYQPSAHSRETSQSGNCVPFDSVTSIQKGINERIPSHAQSSSLPRFVSLREHLSATSFQQSIS</sequence>